<accession>A0A1H7WGV1</accession>
<proteinExistence type="predicted"/>
<keyword evidence="1" id="KW-1133">Transmembrane helix</keyword>
<organism evidence="2 3">
    <name type="scientific">Syntrophus gentianae</name>
    <dbReference type="NCBI Taxonomy" id="43775"/>
    <lineage>
        <taxon>Bacteria</taxon>
        <taxon>Pseudomonadati</taxon>
        <taxon>Thermodesulfobacteriota</taxon>
        <taxon>Syntrophia</taxon>
        <taxon>Syntrophales</taxon>
        <taxon>Syntrophaceae</taxon>
        <taxon>Syntrophus</taxon>
    </lineage>
</organism>
<dbReference type="Proteomes" id="UP000198744">
    <property type="component" value="Unassembled WGS sequence"/>
</dbReference>
<dbReference type="AlphaFoldDB" id="A0A1H7WGV1"/>
<keyword evidence="1" id="KW-0472">Membrane</keyword>
<reference evidence="2 3" key="1">
    <citation type="submission" date="2016-10" db="EMBL/GenBank/DDBJ databases">
        <authorList>
            <person name="de Groot N.N."/>
        </authorList>
    </citation>
    <scope>NUCLEOTIDE SEQUENCE [LARGE SCALE GENOMIC DNA]</scope>
    <source>
        <strain evidence="2 3">DSM 8423</strain>
    </source>
</reference>
<dbReference type="EMBL" id="FOBS01000006">
    <property type="protein sequence ID" value="SEM20721.1"/>
    <property type="molecule type" value="Genomic_DNA"/>
</dbReference>
<name>A0A1H7WGV1_9BACT</name>
<protein>
    <submittedName>
        <fullName evidence="2">Uncharacterized protein</fullName>
    </submittedName>
</protein>
<gene>
    <name evidence="2" type="ORF">SAMN04489760_106156</name>
</gene>
<keyword evidence="3" id="KW-1185">Reference proteome</keyword>
<evidence type="ECO:0000313" key="3">
    <source>
        <dbReference type="Proteomes" id="UP000198744"/>
    </source>
</evidence>
<evidence type="ECO:0000256" key="1">
    <source>
        <dbReference type="SAM" id="Phobius"/>
    </source>
</evidence>
<dbReference type="STRING" id="43775.SAMN04489760_106156"/>
<feature type="transmembrane region" description="Helical" evidence="1">
    <location>
        <begin position="7"/>
        <end position="26"/>
    </location>
</feature>
<dbReference type="RefSeq" id="WP_093882852.1">
    <property type="nucleotide sequence ID" value="NZ_FOBS01000006.1"/>
</dbReference>
<evidence type="ECO:0000313" key="2">
    <source>
        <dbReference type="EMBL" id="SEM20721.1"/>
    </source>
</evidence>
<sequence length="105" mass="12268">MQKFEKLVPLVAAIISAAALLFGYMYQKNMERQAEIRKVRQEIYSRLATNITQRIGFLDRIQASPEWKNARNYQEQYGVAIKDAALSKNLGNIRTFPVFTKERIW</sequence>
<keyword evidence="1" id="KW-0812">Transmembrane</keyword>